<comment type="caution">
    <text evidence="2">The sequence shown here is derived from an EMBL/GenBank/DDBJ whole genome shotgun (WGS) entry which is preliminary data.</text>
</comment>
<dbReference type="AlphaFoldDB" id="A0A3S0JJF7"/>
<proteinExistence type="predicted"/>
<dbReference type="Pfam" id="PF11575">
    <property type="entry name" value="FhuF_C"/>
    <property type="match status" value="1"/>
</dbReference>
<sequence length="258" mass="30001">MILYPFTPNELKVLEDKYRLTFQTNSSPLSVQVSHLINDNQAHIYLTTVKEKTKSANLGVAASLFVKRYSFAVLIALYSMSAFNKRINFSIDNLSVETLDESDILWLPSIKFNDINLSPASQENRARWRSEILKEIFANHIEVLFKQLSSVSKLSKIIMWENLYIYIVWMYKNLLADQLYSKSHHNIKEDFDMITAYGESILFGDYKENPFVKFRGTNDCQSILGETVYNRKTCCLSYLTENKGYFCKNCPIKRKQSN</sequence>
<evidence type="ECO:0000259" key="1">
    <source>
        <dbReference type="Pfam" id="PF11575"/>
    </source>
</evidence>
<accession>A0A3S0JJF7</accession>
<name>A0A3S0JJF7_9BACI</name>
<dbReference type="EMBL" id="RXNR01000107">
    <property type="protein sequence ID" value="RTQ86930.1"/>
    <property type="molecule type" value="Genomic_DNA"/>
</dbReference>
<organism evidence="2 3">
    <name type="scientific">Lysinibacillus telephonicus</name>
    <dbReference type="NCBI Taxonomy" id="1714840"/>
    <lineage>
        <taxon>Bacteria</taxon>
        <taxon>Bacillati</taxon>
        <taxon>Bacillota</taxon>
        <taxon>Bacilli</taxon>
        <taxon>Bacillales</taxon>
        <taxon>Bacillaceae</taxon>
        <taxon>Lysinibacillus</taxon>
    </lineage>
</organism>
<evidence type="ECO:0000313" key="3">
    <source>
        <dbReference type="Proteomes" id="UP000276349"/>
    </source>
</evidence>
<dbReference type="GO" id="GO:0051537">
    <property type="term" value="F:2 iron, 2 sulfur cluster binding"/>
    <property type="evidence" value="ECO:0007669"/>
    <property type="project" value="InterPro"/>
</dbReference>
<reference evidence="2 3" key="1">
    <citation type="submission" date="2018-12" db="EMBL/GenBank/DDBJ databases">
        <authorList>
            <person name="Yu L."/>
        </authorList>
    </citation>
    <scope>NUCLEOTIDE SEQUENCE [LARGE SCALE GENOMIC DNA]</scope>
    <source>
        <strain evidence="2 3">S5H2222</strain>
    </source>
</reference>
<keyword evidence="3" id="KW-1185">Reference proteome</keyword>
<dbReference type="InterPro" id="IPR024726">
    <property type="entry name" value="FhuF_C"/>
</dbReference>
<protein>
    <recommendedName>
        <fullName evidence="1">Ferric siderophore reductase C-terminal domain-containing protein</fullName>
    </recommendedName>
</protein>
<evidence type="ECO:0000313" key="2">
    <source>
        <dbReference type="EMBL" id="RTQ86930.1"/>
    </source>
</evidence>
<dbReference type="Proteomes" id="UP000276349">
    <property type="component" value="Unassembled WGS sequence"/>
</dbReference>
<dbReference type="OrthoDB" id="5870636at2"/>
<gene>
    <name evidence="2" type="ORF">EKG35_19665</name>
</gene>
<feature type="domain" description="Ferric siderophore reductase C-terminal" evidence="1">
    <location>
        <begin position="231"/>
        <end position="251"/>
    </location>
</feature>